<name>A0A7S2IRZ4_9DINO</name>
<evidence type="ECO:0000256" key="1">
    <source>
        <dbReference type="SAM" id="Phobius"/>
    </source>
</evidence>
<keyword evidence="1" id="KW-0812">Transmembrane</keyword>
<proteinExistence type="predicted"/>
<dbReference type="InterPro" id="IPR001107">
    <property type="entry name" value="Band_7"/>
</dbReference>
<dbReference type="EMBL" id="HBGQ01091197">
    <property type="protein sequence ID" value="CAD9527358.1"/>
    <property type="molecule type" value="Transcribed_RNA"/>
</dbReference>
<feature type="domain" description="Band 7" evidence="2">
    <location>
        <begin position="48"/>
        <end position="217"/>
    </location>
</feature>
<dbReference type="Pfam" id="PF01145">
    <property type="entry name" value="Band_7"/>
    <property type="match status" value="1"/>
</dbReference>
<accession>A0A7S2IRZ4</accession>
<keyword evidence="1" id="KW-1133">Transmembrane helix</keyword>
<dbReference type="AlphaFoldDB" id="A0A7S2IRZ4"/>
<organism evidence="3">
    <name type="scientific">Alexandrium andersonii</name>
    <dbReference type="NCBI Taxonomy" id="327968"/>
    <lineage>
        <taxon>Eukaryota</taxon>
        <taxon>Sar</taxon>
        <taxon>Alveolata</taxon>
        <taxon>Dinophyceae</taxon>
        <taxon>Gonyaulacales</taxon>
        <taxon>Pyrocystaceae</taxon>
        <taxon>Alexandrium</taxon>
    </lineage>
</organism>
<feature type="transmembrane region" description="Helical" evidence="1">
    <location>
        <begin position="7"/>
        <end position="27"/>
    </location>
</feature>
<reference evidence="3" key="1">
    <citation type="submission" date="2021-01" db="EMBL/GenBank/DDBJ databases">
        <authorList>
            <person name="Corre E."/>
            <person name="Pelletier E."/>
            <person name="Niang G."/>
            <person name="Scheremetjew M."/>
            <person name="Finn R."/>
            <person name="Kale V."/>
            <person name="Holt S."/>
            <person name="Cochrane G."/>
            <person name="Meng A."/>
            <person name="Brown T."/>
            <person name="Cohen L."/>
        </authorList>
    </citation>
    <scope>NUCLEOTIDE SEQUENCE</scope>
    <source>
        <strain evidence="3">CCMP2222</strain>
    </source>
</reference>
<sequence length="319" mass="35625">MADALPAVGAGCCGFLALMVLFSFASLSPTDMALKYNYVLKTVDPQVLTGAGLMFIGPMNTLIKYPKTIQTMEYNQMHMDILDGRTFDGLPLILGLSFQYRLLQDPKSLYSLYTEFEAEPGDYIKLFELVGMHMITEMATNFTAYQFFNEKQTIAMFMRERLDKYFQANLYATVDSLQINEDDLPTAFTDSVLQAANSKQNITRMMKMQDAKAVEFQTARQVAHAQAKVTVAKAQGERHKILQNGRADAAIIEAYVQAEKQAYKAIQKTMNLTGDDLIKYIWYDTLGGGSVAASTSESRDIQMMVGVDPAAYISEVRPS</sequence>
<evidence type="ECO:0000313" key="3">
    <source>
        <dbReference type="EMBL" id="CAD9527358.1"/>
    </source>
</evidence>
<keyword evidence="1" id="KW-0472">Membrane</keyword>
<evidence type="ECO:0000259" key="2">
    <source>
        <dbReference type="Pfam" id="PF01145"/>
    </source>
</evidence>
<gene>
    <name evidence="3" type="ORF">AAND1436_LOCUS43470</name>
</gene>
<protein>
    <recommendedName>
        <fullName evidence="2">Band 7 domain-containing protein</fullName>
    </recommendedName>
</protein>